<comment type="similarity">
    <text evidence="1">Belongs to the LysR transcriptional regulatory family.</text>
</comment>
<evidence type="ECO:0000313" key="3">
    <source>
        <dbReference type="EMBL" id="ESW40890.1"/>
    </source>
</evidence>
<dbReference type="Gene3D" id="3.40.190.10">
    <property type="entry name" value="Periplasmic binding protein-like II"/>
    <property type="match status" value="2"/>
</dbReference>
<evidence type="ECO:0000256" key="1">
    <source>
        <dbReference type="ARBA" id="ARBA00009437"/>
    </source>
</evidence>
<dbReference type="EMBL" id="AXUP01000024">
    <property type="protein sequence ID" value="ESW40890.1"/>
    <property type="molecule type" value="Genomic_DNA"/>
</dbReference>
<dbReference type="GO" id="GO:0006351">
    <property type="term" value="P:DNA-templated transcription"/>
    <property type="evidence" value="ECO:0007669"/>
    <property type="project" value="TreeGrafter"/>
</dbReference>
<comment type="caution">
    <text evidence="3">The sequence shown here is derived from an EMBL/GenBank/DDBJ whole genome shotgun (WGS) entry which is preliminary data.</text>
</comment>
<dbReference type="Proteomes" id="UP000018511">
    <property type="component" value="Unassembled WGS sequence"/>
</dbReference>
<reference evidence="3 4" key="1">
    <citation type="submission" date="2013-10" db="EMBL/GenBank/DDBJ databases">
        <title>Whole Genome Shotgun Sequence of Pseudomonas taiwanensis SJ9.</title>
        <authorList>
            <person name="Hong S.-J."/>
            <person name="Shin J.-H."/>
        </authorList>
    </citation>
    <scope>NUCLEOTIDE SEQUENCE [LARGE SCALE GENOMIC DNA]</scope>
    <source>
        <strain evidence="3 4">SJ9</strain>
    </source>
</reference>
<proteinExistence type="inferred from homology"/>
<dbReference type="PATRIC" id="fig|1388762.3.peg.697"/>
<evidence type="ECO:0000313" key="4">
    <source>
        <dbReference type="Proteomes" id="UP000018511"/>
    </source>
</evidence>
<sequence>MSGGQQVSVKVAGSLRSNDNEALLEAARRGVGILAGGDWLMGEDLAAGRLVRVLPQWQLDVAAGIYLVRPTARLNTAALVAFKAWLEARFEAGAPWRL</sequence>
<dbReference type="InterPro" id="IPR005119">
    <property type="entry name" value="LysR_subst-bd"/>
</dbReference>
<feature type="domain" description="LysR substrate-binding" evidence="2">
    <location>
        <begin position="5"/>
        <end position="90"/>
    </location>
</feature>
<protein>
    <recommendedName>
        <fullName evidence="2">LysR substrate-binding domain-containing protein</fullName>
    </recommendedName>
</protein>
<dbReference type="PANTHER" id="PTHR30537">
    <property type="entry name" value="HTH-TYPE TRANSCRIPTIONAL REGULATOR"/>
    <property type="match status" value="1"/>
</dbReference>
<dbReference type="AlphaFoldDB" id="V7DH51"/>
<dbReference type="InterPro" id="IPR058163">
    <property type="entry name" value="LysR-type_TF_proteobact-type"/>
</dbReference>
<dbReference type="GO" id="GO:0043565">
    <property type="term" value="F:sequence-specific DNA binding"/>
    <property type="evidence" value="ECO:0007669"/>
    <property type="project" value="TreeGrafter"/>
</dbReference>
<dbReference type="PANTHER" id="PTHR30537:SF5">
    <property type="entry name" value="HTH-TYPE TRANSCRIPTIONAL ACTIVATOR TTDR-RELATED"/>
    <property type="match status" value="1"/>
</dbReference>
<dbReference type="SUPFAM" id="SSF53850">
    <property type="entry name" value="Periplasmic binding protein-like II"/>
    <property type="match status" value="1"/>
</dbReference>
<gene>
    <name evidence="3" type="ORF">O164_03500</name>
</gene>
<name>V7DH51_9PSED</name>
<dbReference type="Pfam" id="PF03466">
    <property type="entry name" value="LysR_substrate"/>
    <property type="match status" value="1"/>
</dbReference>
<accession>V7DH51</accession>
<organism evidence="3 4">
    <name type="scientific">Pseudomonas taiwanensis SJ9</name>
    <dbReference type="NCBI Taxonomy" id="1388762"/>
    <lineage>
        <taxon>Bacteria</taxon>
        <taxon>Pseudomonadati</taxon>
        <taxon>Pseudomonadota</taxon>
        <taxon>Gammaproteobacteria</taxon>
        <taxon>Pseudomonadales</taxon>
        <taxon>Pseudomonadaceae</taxon>
        <taxon>Pseudomonas</taxon>
    </lineage>
</organism>
<dbReference type="GO" id="GO:0003700">
    <property type="term" value="F:DNA-binding transcription factor activity"/>
    <property type="evidence" value="ECO:0007669"/>
    <property type="project" value="TreeGrafter"/>
</dbReference>
<evidence type="ECO:0000259" key="2">
    <source>
        <dbReference type="Pfam" id="PF03466"/>
    </source>
</evidence>